<feature type="transmembrane region" description="Helical" evidence="8">
    <location>
        <begin position="296"/>
        <end position="316"/>
    </location>
</feature>
<feature type="transmembrane region" description="Helical" evidence="8">
    <location>
        <begin position="239"/>
        <end position="263"/>
    </location>
</feature>
<evidence type="ECO:0000256" key="7">
    <source>
        <dbReference type="ARBA" id="ARBA00023136"/>
    </source>
</evidence>
<dbReference type="Ensembl" id="ENSPSMT00000012306.1">
    <property type="protein sequence ID" value="ENSPSMP00000010535.1"/>
    <property type="gene ID" value="ENSPSMG00000007627.1"/>
</dbReference>
<comment type="pathway">
    <text evidence="2">Protein modification; protein glycosylation.</text>
</comment>
<organism evidence="9 10">
    <name type="scientific">Prolemur simus</name>
    <name type="common">Greater bamboo lemur</name>
    <name type="synonym">Hapalemur simus</name>
    <dbReference type="NCBI Taxonomy" id="1328070"/>
    <lineage>
        <taxon>Eukaryota</taxon>
        <taxon>Metazoa</taxon>
        <taxon>Chordata</taxon>
        <taxon>Craniata</taxon>
        <taxon>Vertebrata</taxon>
        <taxon>Euteleostomi</taxon>
        <taxon>Mammalia</taxon>
        <taxon>Eutheria</taxon>
        <taxon>Euarchontoglires</taxon>
        <taxon>Primates</taxon>
        <taxon>Strepsirrhini</taxon>
        <taxon>Lemuriformes</taxon>
        <taxon>Lemuridae</taxon>
        <taxon>Prolemur</taxon>
    </lineage>
</organism>
<comment type="similarity">
    <text evidence="3">Belongs to the OST3/OST6 family.</text>
</comment>
<keyword evidence="7 8" id="KW-0472">Membrane</keyword>
<proteinExistence type="inferred from homology"/>
<evidence type="ECO:0000256" key="8">
    <source>
        <dbReference type="SAM" id="Phobius"/>
    </source>
</evidence>
<sequence length="361" mass="41468">HRKSQSLLLSSLPSRSPSRNGYTFNMAHISSILSYPLVFPVSMALVFMAHGIPTHPAQEKTVLEEKVSQLMAWTKKNRVIKMTDPVFIDFVLETPRNYSVTVMFTVLEEFRSCVTCEEAAEEFHTLADSWQHSSSFANKVFFVLMDYNLSPEVFRMFRVTSVPSFFHFSADREFTPDDIYNLDGRGFTAEEIGEWVAERMNVHSGIRQPTIYHGPFMLGTVLTITGGLVYLLERSRTFVFCRIFGGFVMLCFVIVMTSGQMWIHIKREPYVRTNPKTGHIRYISESSYSQYTPETYIVALCNMWITLGVMLVDKAATSRTKIVQKEMMCVTGICLAVLFFSGLLSLFRFKVPEYPYRFLTD</sequence>
<dbReference type="SUPFAM" id="SSF52833">
    <property type="entry name" value="Thioredoxin-like"/>
    <property type="match status" value="1"/>
</dbReference>
<keyword evidence="10" id="KW-1185">Reference proteome</keyword>
<evidence type="ECO:0000313" key="9">
    <source>
        <dbReference type="Ensembl" id="ENSPSMP00000010535.1"/>
    </source>
</evidence>
<keyword evidence="6 8" id="KW-1133">Transmembrane helix</keyword>
<dbReference type="Gene3D" id="3.40.30.10">
    <property type="entry name" value="Glutaredoxin"/>
    <property type="match status" value="1"/>
</dbReference>
<comment type="subcellular location">
    <subcellularLocation>
        <location evidence="1">Endoplasmic reticulum membrane</location>
        <topology evidence="1">Multi-pass membrane protein</topology>
    </subcellularLocation>
</comment>
<dbReference type="Pfam" id="PF04756">
    <property type="entry name" value="OST3_OST6"/>
    <property type="match status" value="1"/>
</dbReference>
<reference evidence="9" key="2">
    <citation type="submission" date="2025-09" db="UniProtKB">
        <authorList>
            <consortium name="Ensembl"/>
        </authorList>
    </citation>
    <scope>IDENTIFICATION</scope>
</reference>
<evidence type="ECO:0000313" key="10">
    <source>
        <dbReference type="Proteomes" id="UP000694414"/>
    </source>
</evidence>
<dbReference type="AlphaFoldDB" id="A0A8C8Z1I6"/>
<feature type="transmembrane region" description="Helical" evidence="8">
    <location>
        <begin position="211"/>
        <end position="232"/>
    </location>
</feature>
<dbReference type="PANTHER" id="PTHR12692:SF4">
    <property type="entry name" value="MAGNESIUM TRANSPORTER PROTEIN 1"/>
    <property type="match status" value="1"/>
</dbReference>
<dbReference type="UniPathway" id="UPA00378"/>
<reference evidence="9" key="1">
    <citation type="submission" date="2025-08" db="UniProtKB">
        <authorList>
            <consortium name="Ensembl"/>
        </authorList>
    </citation>
    <scope>IDENTIFICATION</scope>
</reference>
<evidence type="ECO:0000256" key="2">
    <source>
        <dbReference type="ARBA" id="ARBA00004922"/>
    </source>
</evidence>
<comment type="subunit">
    <text evidence="4">Accessory component of the STT3B-containing form of the oligosaccharyltransferase (OST) complex. OST exists in two different complex forms which contain common core subunits RPN1, RPN2, OST48, OST4, DAD1 and TMEM258, either STT3A or STT3B as catalytic subunits, and form-specific accessory subunits. OST can form stable complexes with the Sec61 complex or with both the Sec61 and TRAP complexes. The association of TUSC3 or MAGT1 with the STT3B-containing complex seems to be mutually exclusvice.</text>
</comment>
<dbReference type="Proteomes" id="UP000694414">
    <property type="component" value="Unplaced"/>
</dbReference>
<evidence type="ECO:0008006" key="11">
    <source>
        <dbReference type="Google" id="ProtNLM"/>
    </source>
</evidence>
<accession>A0A8C8Z1I6</accession>
<keyword evidence="5 8" id="KW-0812">Transmembrane</keyword>
<evidence type="ECO:0000256" key="3">
    <source>
        <dbReference type="ARBA" id="ARBA00009561"/>
    </source>
</evidence>
<evidence type="ECO:0000256" key="5">
    <source>
        <dbReference type="ARBA" id="ARBA00022692"/>
    </source>
</evidence>
<evidence type="ECO:0000256" key="1">
    <source>
        <dbReference type="ARBA" id="ARBA00004477"/>
    </source>
</evidence>
<dbReference type="InterPro" id="IPR021149">
    <property type="entry name" value="OligosaccharylTrfase_OST3/OST6"/>
</dbReference>
<dbReference type="InterPro" id="IPR036249">
    <property type="entry name" value="Thioredoxin-like_sf"/>
</dbReference>
<dbReference type="GeneTree" id="ENSGT00390000012030"/>
<evidence type="ECO:0000256" key="4">
    <source>
        <dbReference type="ARBA" id="ARBA00011149"/>
    </source>
</evidence>
<dbReference type="GO" id="GO:0008250">
    <property type="term" value="C:oligosaccharyltransferase complex"/>
    <property type="evidence" value="ECO:0007669"/>
    <property type="project" value="TreeGrafter"/>
</dbReference>
<protein>
    <recommendedName>
        <fullName evidence="11">Magnesium transporter protein 1</fullName>
    </recommendedName>
</protein>
<name>A0A8C8Z1I6_PROSS</name>
<dbReference type="GO" id="GO:0018279">
    <property type="term" value="P:protein N-linked glycosylation via asparagine"/>
    <property type="evidence" value="ECO:0007669"/>
    <property type="project" value="TreeGrafter"/>
</dbReference>
<feature type="transmembrane region" description="Helical" evidence="8">
    <location>
        <begin position="328"/>
        <end position="349"/>
    </location>
</feature>
<dbReference type="PANTHER" id="PTHR12692">
    <property type="entry name" value="DOLICHYL-DIPHOSPHOOLIGOSACCHARIDE--PROTEIN GLYCOSYLTRANSFERASE-RELATED"/>
    <property type="match status" value="1"/>
</dbReference>
<evidence type="ECO:0000256" key="6">
    <source>
        <dbReference type="ARBA" id="ARBA00022989"/>
    </source>
</evidence>